<keyword evidence="7" id="KW-1185">Reference proteome</keyword>
<dbReference type="SUPFAM" id="SSF88659">
    <property type="entry name" value="Sigma3 and sigma4 domains of RNA polymerase sigma factors"/>
    <property type="match status" value="1"/>
</dbReference>
<keyword evidence="1" id="KW-0805">Transcription regulation</keyword>
<dbReference type="Gene3D" id="1.10.10.10">
    <property type="entry name" value="Winged helix-like DNA-binding domain superfamily/Winged helix DNA-binding domain"/>
    <property type="match status" value="1"/>
</dbReference>
<dbReference type="InterPro" id="IPR007630">
    <property type="entry name" value="RNA_pol_sigma70_r4"/>
</dbReference>
<keyword evidence="3" id="KW-0238">DNA-binding</keyword>
<dbReference type="AlphaFoldDB" id="A0A1U7CTE7"/>
<dbReference type="PANTHER" id="PTHR30385">
    <property type="entry name" value="SIGMA FACTOR F FLAGELLAR"/>
    <property type="match status" value="1"/>
</dbReference>
<reference evidence="7" key="1">
    <citation type="submission" date="2016-12" db="EMBL/GenBank/DDBJ databases">
        <title>Comparative genomics of four Isosphaeraceae planctomycetes: a common pool of plasmids and glycoside hydrolase genes.</title>
        <authorList>
            <person name="Ivanova A."/>
        </authorList>
    </citation>
    <scope>NUCLEOTIDE SEQUENCE [LARGE SCALE GENOMIC DNA]</scope>
    <source>
        <strain evidence="7">PX4</strain>
    </source>
</reference>
<keyword evidence="2" id="KW-0731">Sigma factor</keyword>
<name>A0A1U7CTE7_9BACT</name>
<sequence length="221" mass="24075">MADGPIELLSKARAGETEALGELCALYRNYLRMVVRTGLGPRLRERLELSDVVQEALVEVVRQFPQFTGQNEAALVGWLRRLVGQKLADLGRYHSRTKRAGGATALPLDAPWEGGGGENQGDYGGRLLDMLALSQTSPSEIVSRRELIVLLADALAALPDGEADVLWLYHADNLSFEVIGERMGLSRKSVRGIWARGLKRLKRSLEGPPGGSLRYDDGPAG</sequence>
<feature type="domain" description="RNA polymerase sigma-70 region 4" evidence="5">
    <location>
        <begin position="154"/>
        <end position="202"/>
    </location>
</feature>
<evidence type="ECO:0000256" key="4">
    <source>
        <dbReference type="ARBA" id="ARBA00023163"/>
    </source>
</evidence>
<evidence type="ECO:0000313" key="6">
    <source>
        <dbReference type="EMBL" id="APW62153.1"/>
    </source>
</evidence>
<evidence type="ECO:0000256" key="3">
    <source>
        <dbReference type="ARBA" id="ARBA00023125"/>
    </source>
</evidence>
<dbReference type="NCBIfam" id="TIGR02937">
    <property type="entry name" value="sigma70-ECF"/>
    <property type="match status" value="1"/>
</dbReference>
<keyword evidence="4" id="KW-0804">Transcription</keyword>
<gene>
    <name evidence="6" type="primary">fliA_3</name>
    <name evidence="6" type="ORF">BSF38_03685</name>
</gene>
<accession>A0A1U7CTE7</accession>
<dbReference type="Gene3D" id="1.10.1740.10">
    <property type="match status" value="1"/>
</dbReference>
<dbReference type="RefSeq" id="WP_076348007.1">
    <property type="nucleotide sequence ID" value="NZ_CP019082.1"/>
</dbReference>
<protein>
    <submittedName>
        <fullName evidence="6">RNA polymerase sigma factor FliA</fullName>
    </submittedName>
</protein>
<evidence type="ECO:0000256" key="1">
    <source>
        <dbReference type="ARBA" id="ARBA00023015"/>
    </source>
</evidence>
<dbReference type="Pfam" id="PF04545">
    <property type="entry name" value="Sigma70_r4"/>
    <property type="match status" value="1"/>
</dbReference>
<dbReference type="GO" id="GO:0003677">
    <property type="term" value="F:DNA binding"/>
    <property type="evidence" value="ECO:0007669"/>
    <property type="project" value="UniProtKB-KW"/>
</dbReference>
<organism evidence="6 7">
    <name type="scientific">Paludisphaera borealis</name>
    <dbReference type="NCBI Taxonomy" id="1387353"/>
    <lineage>
        <taxon>Bacteria</taxon>
        <taxon>Pseudomonadati</taxon>
        <taxon>Planctomycetota</taxon>
        <taxon>Planctomycetia</taxon>
        <taxon>Isosphaerales</taxon>
        <taxon>Isosphaeraceae</taxon>
        <taxon>Paludisphaera</taxon>
    </lineage>
</organism>
<dbReference type="EMBL" id="CP019082">
    <property type="protein sequence ID" value="APW62153.1"/>
    <property type="molecule type" value="Genomic_DNA"/>
</dbReference>
<dbReference type="InterPro" id="IPR014284">
    <property type="entry name" value="RNA_pol_sigma-70_dom"/>
</dbReference>
<dbReference type="InterPro" id="IPR013325">
    <property type="entry name" value="RNA_pol_sigma_r2"/>
</dbReference>
<proteinExistence type="predicted"/>
<dbReference type="SUPFAM" id="SSF88946">
    <property type="entry name" value="Sigma2 domain of RNA polymerase sigma factors"/>
    <property type="match status" value="1"/>
</dbReference>
<evidence type="ECO:0000259" key="5">
    <source>
        <dbReference type="Pfam" id="PF04545"/>
    </source>
</evidence>
<evidence type="ECO:0000313" key="7">
    <source>
        <dbReference type="Proteomes" id="UP000186309"/>
    </source>
</evidence>
<dbReference type="GO" id="GO:0006352">
    <property type="term" value="P:DNA-templated transcription initiation"/>
    <property type="evidence" value="ECO:0007669"/>
    <property type="project" value="InterPro"/>
</dbReference>
<dbReference type="Proteomes" id="UP000186309">
    <property type="component" value="Chromosome"/>
</dbReference>
<dbReference type="InterPro" id="IPR036388">
    <property type="entry name" value="WH-like_DNA-bd_sf"/>
</dbReference>
<dbReference type="OrthoDB" id="265297at2"/>
<dbReference type="STRING" id="1387353.BSF38_03685"/>
<dbReference type="PANTHER" id="PTHR30385:SF8">
    <property type="entry name" value="RNA POLYMERASE SIGMA-E FACTOR"/>
    <property type="match status" value="1"/>
</dbReference>
<dbReference type="InterPro" id="IPR013324">
    <property type="entry name" value="RNA_pol_sigma_r3/r4-like"/>
</dbReference>
<dbReference type="KEGG" id="pbor:BSF38_03685"/>
<evidence type="ECO:0000256" key="2">
    <source>
        <dbReference type="ARBA" id="ARBA00023082"/>
    </source>
</evidence>
<dbReference type="GO" id="GO:0016987">
    <property type="term" value="F:sigma factor activity"/>
    <property type="evidence" value="ECO:0007669"/>
    <property type="project" value="UniProtKB-KW"/>
</dbReference>